<protein>
    <recommendedName>
        <fullName evidence="2">DUF1758 domain-containing protein</fullName>
    </recommendedName>
</protein>
<feature type="domain" description="DUF1758" evidence="2">
    <location>
        <begin position="336"/>
        <end position="490"/>
    </location>
</feature>
<evidence type="ECO:0000313" key="4">
    <source>
        <dbReference type="Proteomes" id="UP000580250"/>
    </source>
</evidence>
<dbReference type="OrthoDB" id="5876684at2759"/>
<reference evidence="3 4" key="1">
    <citation type="submission" date="2020-08" db="EMBL/GenBank/DDBJ databases">
        <authorList>
            <person name="Koutsovoulos G."/>
            <person name="Danchin GJ E."/>
        </authorList>
    </citation>
    <scope>NUCLEOTIDE SEQUENCE [LARGE SCALE GENOMIC DNA]</scope>
</reference>
<dbReference type="Pfam" id="PF03564">
    <property type="entry name" value="DUF1759"/>
    <property type="match status" value="1"/>
</dbReference>
<dbReference type="PANTHER" id="PTHR47331">
    <property type="entry name" value="PHD-TYPE DOMAIN-CONTAINING PROTEIN"/>
    <property type="match status" value="1"/>
</dbReference>
<proteinExistence type="predicted"/>
<dbReference type="InterPro" id="IPR005312">
    <property type="entry name" value="DUF1759"/>
</dbReference>
<keyword evidence="1" id="KW-1133">Transmembrane helix</keyword>
<evidence type="ECO:0000313" key="3">
    <source>
        <dbReference type="EMBL" id="CAD2206561.1"/>
    </source>
</evidence>
<dbReference type="Proteomes" id="UP000580250">
    <property type="component" value="Unassembled WGS sequence"/>
</dbReference>
<dbReference type="PANTHER" id="PTHR47331:SF5">
    <property type="entry name" value="RIBONUCLEASE H"/>
    <property type="match status" value="1"/>
</dbReference>
<dbReference type="InterPro" id="IPR008737">
    <property type="entry name" value="DUF1758"/>
</dbReference>
<dbReference type="Pfam" id="PF05585">
    <property type="entry name" value="DUF1758"/>
    <property type="match status" value="1"/>
</dbReference>
<evidence type="ECO:0000256" key="1">
    <source>
        <dbReference type="SAM" id="Phobius"/>
    </source>
</evidence>
<evidence type="ECO:0000259" key="2">
    <source>
        <dbReference type="Pfam" id="PF05585"/>
    </source>
</evidence>
<keyword evidence="1" id="KW-0812">Transmembrane</keyword>
<name>A0A6V7Y523_MELEN</name>
<keyword evidence="1" id="KW-0472">Membrane</keyword>
<sequence>MKFLLNCLKGEAKDAISDLMLTNENYEIAVKILKERFGDKNILIEALESELFQLPVCTEKAISLKNTVDKIEKIFRQLESLGENTNNSIMTSLIKSKLNKSILIEIAKEEKASCKKWNTNELRKALVGIVNIRESVYQSSKHFNISQTISHSSSQGEKFRKYEESNNDEDNEEIKVVNQTRSFPVTINRRNIICYFCNGNHWSNTCKNVAGLEERKKRLFEQRRCFRCCARGHISRMCFSKKYCFFCKGPHNTAICHKRTKCFLTYGPQNVKINYKNRKSQSWKKKSSDCKIVSKKVEKPKIENKVLETQNLSVNTCTSLLNNSSPNLMILKTKVFSPRNENKKISVSIFLDTGSEVNYITDELVKKLNLTKQGEGFLEVSTFQGNKSKKQRTGKYSIGIERIDRKREIIEVLSVDKISNELQSVSINGNKSNVKINEIKYNLTNNCVKPDLLIGIKDFWRFFNGKTEISKGCYLIKTTIGNVLCGENHRKLKKSMLVQTHVVVHYFEEISNKSDVKSCLYFKNVNMEEKDKIVQKLLITPVKEIDKNYEEKYFRKEEIISRKQHCAKVTSKNILQKKLLGLNKYREINKDLIKYFFNTVKILVVFCKILIIFSLVDLNYKLKCLRKTRDLKEEIKFQALEFDNSRVVMITNCERSRIEIPELNLKCIRDKVDNLIEYRDKLKRSLKK</sequence>
<comment type="caution">
    <text evidence="3">The sequence shown here is derived from an EMBL/GenBank/DDBJ whole genome shotgun (WGS) entry which is preliminary data.</text>
</comment>
<dbReference type="EMBL" id="CAJEWN010003115">
    <property type="protein sequence ID" value="CAD2206561.1"/>
    <property type="molecule type" value="Genomic_DNA"/>
</dbReference>
<gene>
    <name evidence="3" type="ORF">MENT_LOCUS60440</name>
</gene>
<accession>A0A6V7Y523</accession>
<feature type="transmembrane region" description="Helical" evidence="1">
    <location>
        <begin position="595"/>
        <end position="616"/>
    </location>
</feature>
<dbReference type="AlphaFoldDB" id="A0A6V7Y523"/>
<organism evidence="3 4">
    <name type="scientific">Meloidogyne enterolobii</name>
    <name type="common">Root-knot nematode worm</name>
    <name type="synonym">Meloidogyne mayaguensis</name>
    <dbReference type="NCBI Taxonomy" id="390850"/>
    <lineage>
        <taxon>Eukaryota</taxon>
        <taxon>Metazoa</taxon>
        <taxon>Ecdysozoa</taxon>
        <taxon>Nematoda</taxon>
        <taxon>Chromadorea</taxon>
        <taxon>Rhabditida</taxon>
        <taxon>Tylenchina</taxon>
        <taxon>Tylenchomorpha</taxon>
        <taxon>Tylenchoidea</taxon>
        <taxon>Meloidogynidae</taxon>
        <taxon>Meloidogyninae</taxon>
        <taxon>Meloidogyne</taxon>
    </lineage>
</organism>